<accession>A0ABN6SLK0</accession>
<dbReference type="PROSITE" id="PS51257">
    <property type="entry name" value="PROKAR_LIPOPROTEIN"/>
    <property type="match status" value="1"/>
</dbReference>
<feature type="chain" id="PRO_5045315628" evidence="2">
    <location>
        <begin position="22"/>
        <end position="271"/>
    </location>
</feature>
<evidence type="ECO:0000256" key="1">
    <source>
        <dbReference type="ARBA" id="ARBA00022729"/>
    </source>
</evidence>
<dbReference type="Gene3D" id="3.40.190.10">
    <property type="entry name" value="Periplasmic binding protein-like II"/>
    <property type="match status" value="2"/>
</dbReference>
<dbReference type="CDD" id="cd00996">
    <property type="entry name" value="PBP2_AatB_like"/>
    <property type="match status" value="1"/>
</dbReference>
<name>A0ABN6SLK0_9LACO</name>
<dbReference type="Proteomes" id="UP001321741">
    <property type="component" value="Chromosome"/>
</dbReference>
<reference evidence="4 5" key="1">
    <citation type="journal article" date="2023" name="Microbiol. Spectr.">
        <title>Symbiosis of Carpenter Bees with Uncharacterized Lactic Acid Bacteria Showing NAD Auxotrophy.</title>
        <authorList>
            <person name="Kawasaki S."/>
            <person name="Ozawa K."/>
            <person name="Mori T."/>
            <person name="Yamamoto A."/>
            <person name="Ito M."/>
            <person name="Ohkuma M."/>
            <person name="Sakamoto M."/>
            <person name="Matsutani M."/>
        </authorList>
    </citation>
    <scope>NUCLEOTIDE SEQUENCE [LARGE SCALE GENOMIC DNA]</scope>
    <source>
        <strain evidence="4 5">Kim32-2</strain>
    </source>
</reference>
<keyword evidence="1 2" id="KW-0732">Signal</keyword>
<organism evidence="4 5">
    <name type="scientific">Lactobacillus xylocopicola</name>
    <dbReference type="NCBI Taxonomy" id="2976676"/>
    <lineage>
        <taxon>Bacteria</taxon>
        <taxon>Bacillati</taxon>
        <taxon>Bacillota</taxon>
        <taxon>Bacilli</taxon>
        <taxon>Lactobacillales</taxon>
        <taxon>Lactobacillaceae</taxon>
        <taxon>Lactobacillus</taxon>
    </lineage>
</organism>
<evidence type="ECO:0000259" key="3">
    <source>
        <dbReference type="SMART" id="SM00062"/>
    </source>
</evidence>
<feature type="domain" description="Solute-binding protein family 3/N-terminal" evidence="3">
    <location>
        <begin position="40"/>
        <end position="268"/>
    </location>
</feature>
<gene>
    <name evidence="4" type="ORF">KIM322_01470</name>
</gene>
<dbReference type="PANTHER" id="PTHR35936:SF34">
    <property type="entry name" value="ABC TRANSPORTER EXTRACELLULAR-BINDING PROTEIN YCKB-RELATED"/>
    <property type="match status" value="1"/>
</dbReference>
<proteinExistence type="predicted"/>
<dbReference type="PANTHER" id="PTHR35936">
    <property type="entry name" value="MEMBRANE-BOUND LYTIC MUREIN TRANSGLYCOSYLASE F"/>
    <property type="match status" value="1"/>
</dbReference>
<dbReference type="SMART" id="SM00062">
    <property type="entry name" value="PBPb"/>
    <property type="match status" value="1"/>
</dbReference>
<dbReference type="SUPFAM" id="SSF53850">
    <property type="entry name" value="Periplasmic binding protein-like II"/>
    <property type="match status" value="1"/>
</dbReference>
<evidence type="ECO:0000313" key="5">
    <source>
        <dbReference type="Proteomes" id="UP001321741"/>
    </source>
</evidence>
<dbReference type="InterPro" id="IPR001638">
    <property type="entry name" value="Solute-binding_3/MltF_N"/>
</dbReference>
<evidence type="ECO:0000256" key="2">
    <source>
        <dbReference type="SAM" id="SignalP"/>
    </source>
</evidence>
<dbReference type="RefSeq" id="WP_317637609.1">
    <property type="nucleotide sequence ID" value="NZ_AP026803.1"/>
</dbReference>
<keyword evidence="5" id="KW-1185">Reference proteome</keyword>
<sequence length="271" mass="31300">MKKKKIWLPLLLFLLFPLLTACGRAKTNTDQWPRIKATKRVIVGLDDTFVPLGFQNKAGQIVGFDVDLARAVFNLYGVKVDFQPIDWSMKENELQNQTIDLIWNGYSKTAERAKKVNFSNSYMKNDQVIVALKKRGIRRFNDMKGKRLGVQNGSSGYDRFEQQPQLLKDFIQNRTPVLYDSFNEAFMDLNAGRIDGLLIDRTYADYYLSHDRNPARYKLVAGNFKHESFVVGIRKSDRELSRKLNAGLKTLKRSGKLAKIKHKWFGTERPD</sequence>
<dbReference type="EMBL" id="AP026803">
    <property type="protein sequence ID" value="BDR59886.1"/>
    <property type="molecule type" value="Genomic_DNA"/>
</dbReference>
<evidence type="ECO:0000313" key="4">
    <source>
        <dbReference type="EMBL" id="BDR59886.1"/>
    </source>
</evidence>
<protein>
    <submittedName>
        <fullName evidence="4">Glutamine ABC transporter substrate-binding protein</fullName>
    </submittedName>
</protein>
<dbReference type="Pfam" id="PF00497">
    <property type="entry name" value="SBP_bac_3"/>
    <property type="match status" value="1"/>
</dbReference>
<feature type="signal peptide" evidence="2">
    <location>
        <begin position="1"/>
        <end position="21"/>
    </location>
</feature>